<evidence type="ECO:0000313" key="9">
    <source>
        <dbReference type="EMBL" id="PPB49045.1"/>
    </source>
</evidence>
<evidence type="ECO:0000256" key="6">
    <source>
        <dbReference type="ARBA" id="ARBA00023136"/>
    </source>
</evidence>
<dbReference type="SUPFAM" id="SSF103473">
    <property type="entry name" value="MFS general substrate transporter"/>
    <property type="match status" value="1"/>
</dbReference>
<evidence type="ECO:0000256" key="7">
    <source>
        <dbReference type="SAM" id="Phobius"/>
    </source>
</evidence>
<feature type="transmembrane region" description="Helical" evidence="7">
    <location>
        <begin position="286"/>
        <end position="305"/>
    </location>
</feature>
<feature type="transmembrane region" description="Helical" evidence="7">
    <location>
        <begin position="100"/>
        <end position="118"/>
    </location>
</feature>
<dbReference type="GO" id="GO:0022857">
    <property type="term" value="F:transmembrane transporter activity"/>
    <property type="evidence" value="ECO:0007669"/>
    <property type="project" value="InterPro"/>
</dbReference>
<feature type="transmembrane region" description="Helical" evidence="7">
    <location>
        <begin position="44"/>
        <end position="65"/>
    </location>
</feature>
<reference evidence="9 10" key="1">
    <citation type="journal article" date="2014" name="Int. J. Syst. Evol. Microbiol.">
        <title>Arthrobacter pityocampae sp. nov., isolated from Thaumetopoea pityocampa (Lep., Thaumetopoeidae).</title>
        <authorList>
            <person name="Ince I.A."/>
            <person name="Demirbag Z."/>
            <person name="Kati H."/>
        </authorList>
    </citation>
    <scope>NUCLEOTIDE SEQUENCE [LARGE SCALE GENOMIC DNA]</scope>
    <source>
        <strain evidence="9 10">Tp2</strain>
    </source>
</reference>
<evidence type="ECO:0000313" key="10">
    <source>
        <dbReference type="Proteomes" id="UP000239297"/>
    </source>
</evidence>
<dbReference type="OrthoDB" id="3285241at2"/>
<proteinExistence type="predicted"/>
<evidence type="ECO:0000256" key="3">
    <source>
        <dbReference type="ARBA" id="ARBA00022475"/>
    </source>
</evidence>
<sequence>MPQETFDLRAIAVGAYGPSLLYGVATGAILPVIALTARDLGADVATAALVITLSGIGSLVTNVPATLIATRFGERKALVGAALWCAAAMFLALAAPTLPVFAAAVFMVGMAGAVFGLARQSYLTEAVPAHFRARALSTLGGVTRIGVFAGPFAAALAMSAVGLDGAYWVGGVASLAAAALSWRVPELDAPGRGALTAGPLVGAAPASRPTVRSMVRSHARIFLTVGIGVLLIAAVRATRQAVLPLWAENIGLDASATALIYGLSGAIDMLIFYPSGKVMDVRGRRWIAVPCMLIMGVALTLLPLTGDATGLLLVALLIGFGNGIGSGIVMTLGADFSPSPGRPQFLGIWRLLTDVGTMAGPGLLALVTALATLSAGIWATAVLGFLGAGVLWYWIPRATPGSAEAAHSVG</sequence>
<dbReference type="InterPro" id="IPR036259">
    <property type="entry name" value="MFS_trans_sf"/>
</dbReference>
<feature type="transmembrane region" description="Helical" evidence="7">
    <location>
        <begin position="139"/>
        <end position="159"/>
    </location>
</feature>
<feature type="transmembrane region" description="Helical" evidence="7">
    <location>
        <begin position="77"/>
        <end position="94"/>
    </location>
</feature>
<evidence type="ECO:0000256" key="4">
    <source>
        <dbReference type="ARBA" id="ARBA00022692"/>
    </source>
</evidence>
<dbReference type="AlphaFoldDB" id="A0A2S5IWX0"/>
<feature type="transmembrane region" description="Helical" evidence="7">
    <location>
        <begin position="258"/>
        <end position="274"/>
    </location>
</feature>
<dbReference type="Pfam" id="PF07690">
    <property type="entry name" value="MFS_1"/>
    <property type="match status" value="1"/>
</dbReference>
<evidence type="ECO:0000256" key="1">
    <source>
        <dbReference type="ARBA" id="ARBA00004651"/>
    </source>
</evidence>
<keyword evidence="6 7" id="KW-0472">Membrane</keyword>
<dbReference type="Gene3D" id="1.20.1250.20">
    <property type="entry name" value="MFS general substrate transporter like domains"/>
    <property type="match status" value="2"/>
</dbReference>
<name>A0A2S5IWX0_9MICC</name>
<dbReference type="PANTHER" id="PTHR23517:SF3">
    <property type="entry name" value="INTEGRAL MEMBRANE TRANSPORT PROTEIN"/>
    <property type="match status" value="1"/>
</dbReference>
<feature type="transmembrane region" description="Helical" evidence="7">
    <location>
        <begin position="20"/>
        <end position="38"/>
    </location>
</feature>
<feature type="transmembrane region" description="Helical" evidence="7">
    <location>
        <begin position="311"/>
        <end position="336"/>
    </location>
</feature>
<dbReference type="InterPro" id="IPR020846">
    <property type="entry name" value="MFS_dom"/>
</dbReference>
<comment type="caution">
    <text evidence="9">The sequence shown here is derived from an EMBL/GenBank/DDBJ whole genome shotgun (WGS) entry which is preliminary data.</text>
</comment>
<evidence type="ECO:0000256" key="2">
    <source>
        <dbReference type="ARBA" id="ARBA00022448"/>
    </source>
</evidence>
<dbReference type="GO" id="GO:0005886">
    <property type="term" value="C:plasma membrane"/>
    <property type="evidence" value="ECO:0007669"/>
    <property type="project" value="UniProtKB-SubCell"/>
</dbReference>
<evidence type="ECO:0000259" key="8">
    <source>
        <dbReference type="PROSITE" id="PS50850"/>
    </source>
</evidence>
<evidence type="ECO:0000256" key="5">
    <source>
        <dbReference type="ARBA" id="ARBA00022989"/>
    </source>
</evidence>
<accession>A0A2S5IWX0</accession>
<dbReference type="PROSITE" id="PS50850">
    <property type="entry name" value="MFS"/>
    <property type="match status" value="1"/>
</dbReference>
<dbReference type="InterPro" id="IPR050171">
    <property type="entry name" value="MFS_Transporters"/>
</dbReference>
<keyword evidence="2" id="KW-0813">Transport</keyword>
<dbReference type="Proteomes" id="UP000239297">
    <property type="component" value="Unassembled WGS sequence"/>
</dbReference>
<keyword evidence="10" id="KW-1185">Reference proteome</keyword>
<feature type="transmembrane region" description="Helical" evidence="7">
    <location>
        <begin position="221"/>
        <end position="238"/>
    </location>
</feature>
<gene>
    <name evidence="9" type="ORF">C4K88_10005</name>
</gene>
<keyword evidence="3" id="KW-1003">Cell membrane</keyword>
<dbReference type="PANTHER" id="PTHR23517">
    <property type="entry name" value="RESISTANCE PROTEIN MDTM, PUTATIVE-RELATED-RELATED"/>
    <property type="match status" value="1"/>
</dbReference>
<feature type="transmembrane region" description="Helical" evidence="7">
    <location>
        <begin position="377"/>
        <end position="395"/>
    </location>
</feature>
<keyword evidence="4 7" id="KW-0812">Transmembrane</keyword>
<dbReference type="InterPro" id="IPR011701">
    <property type="entry name" value="MFS"/>
</dbReference>
<keyword evidence="5 7" id="KW-1133">Transmembrane helix</keyword>
<dbReference type="RefSeq" id="WP_104121485.1">
    <property type="nucleotide sequence ID" value="NZ_PRKW01000004.1"/>
</dbReference>
<feature type="domain" description="Major facilitator superfamily (MFS) profile" evidence="8">
    <location>
        <begin position="11"/>
        <end position="399"/>
    </location>
</feature>
<feature type="transmembrane region" description="Helical" evidence="7">
    <location>
        <begin position="348"/>
        <end position="371"/>
    </location>
</feature>
<organism evidence="9 10">
    <name type="scientific">Arthrobacter pityocampae</name>
    <dbReference type="NCBI Taxonomy" id="547334"/>
    <lineage>
        <taxon>Bacteria</taxon>
        <taxon>Bacillati</taxon>
        <taxon>Actinomycetota</taxon>
        <taxon>Actinomycetes</taxon>
        <taxon>Micrococcales</taxon>
        <taxon>Micrococcaceae</taxon>
        <taxon>Arthrobacter</taxon>
    </lineage>
</organism>
<dbReference type="EMBL" id="PRKW01000004">
    <property type="protein sequence ID" value="PPB49045.1"/>
    <property type="molecule type" value="Genomic_DNA"/>
</dbReference>
<comment type="subcellular location">
    <subcellularLocation>
        <location evidence="1">Cell membrane</location>
        <topology evidence="1">Multi-pass membrane protein</topology>
    </subcellularLocation>
</comment>
<feature type="transmembrane region" description="Helical" evidence="7">
    <location>
        <begin position="165"/>
        <end position="182"/>
    </location>
</feature>
<protein>
    <submittedName>
        <fullName evidence="9">MFS transporter</fullName>
    </submittedName>
</protein>